<dbReference type="Proteomes" id="UP000789570">
    <property type="component" value="Unassembled WGS sequence"/>
</dbReference>
<keyword evidence="2" id="KW-1185">Reference proteome</keyword>
<name>A0A9N9HYK3_9GLOM</name>
<evidence type="ECO:0000313" key="1">
    <source>
        <dbReference type="EMBL" id="CAG8713068.1"/>
    </source>
</evidence>
<proteinExistence type="predicted"/>
<reference evidence="1" key="1">
    <citation type="submission" date="2021-06" db="EMBL/GenBank/DDBJ databases">
        <authorList>
            <person name="Kallberg Y."/>
            <person name="Tangrot J."/>
            <person name="Rosling A."/>
        </authorList>
    </citation>
    <scope>NUCLEOTIDE SEQUENCE</scope>
    <source>
        <strain evidence="1">UK204</strain>
    </source>
</reference>
<evidence type="ECO:0000313" key="2">
    <source>
        <dbReference type="Proteomes" id="UP000789570"/>
    </source>
</evidence>
<sequence>CYGPVHDHNLDTKALPCLVVKLTFPLKKAFFKDLNRKLQENEQIEKNIGLHGLVEKFGGISNFFEYIVNDDLAYRPSISKSKC</sequence>
<organism evidence="1 2">
    <name type="scientific">Funneliformis caledonium</name>
    <dbReference type="NCBI Taxonomy" id="1117310"/>
    <lineage>
        <taxon>Eukaryota</taxon>
        <taxon>Fungi</taxon>
        <taxon>Fungi incertae sedis</taxon>
        <taxon>Mucoromycota</taxon>
        <taxon>Glomeromycotina</taxon>
        <taxon>Glomeromycetes</taxon>
        <taxon>Glomerales</taxon>
        <taxon>Glomeraceae</taxon>
        <taxon>Funneliformis</taxon>
    </lineage>
</organism>
<gene>
    <name evidence="1" type="ORF">FCALED_LOCUS14025</name>
</gene>
<protein>
    <submittedName>
        <fullName evidence="1">10830_t:CDS:1</fullName>
    </submittedName>
</protein>
<comment type="caution">
    <text evidence="1">The sequence shown here is derived from an EMBL/GenBank/DDBJ whole genome shotgun (WGS) entry which is preliminary data.</text>
</comment>
<accession>A0A9N9HYK3</accession>
<dbReference type="AlphaFoldDB" id="A0A9N9HYK3"/>
<dbReference type="EMBL" id="CAJVPQ010009152">
    <property type="protein sequence ID" value="CAG8713068.1"/>
    <property type="molecule type" value="Genomic_DNA"/>
</dbReference>
<feature type="non-terminal residue" evidence="1">
    <location>
        <position position="1"/>
    </location>
</feature>